<gene>
    <name evidence="1" type="ORF">CPHO_08275</name>
</gene>
<reference evidence="1 2" key="1">
    <citation type="submission" date="2014-08" db="EMBL/GenBank/DDBJ databases">
        <title>Complete genome sequence of Corynebacterium phocae M408/89/1(T)(=DSM 44612(T)), isolated from the common seal (Phoca vitulina).</title>
        <authorList>
            <person name="Ruckert C."/>
            <person name="Albersmeier A."/>
            <person name="Winkler A."/>
            <person name="Kalinowski J."/>
        </authorList>
    </citation>
    <scope>NUCLEOTIDE SEQUENCE [LARGE SCALE GENOMIC DNA]</scope>
    <source>
        <strain evidence="1 2">M408/89/1</strain>
    </source>
</reference>
<evidence type="ECO:0000313" key="2">
    <source>
        <dbReference type="Proteomes" id="UP000185491"/>
    </source>
</evidence>
<dbReference type="AlphaFoldDB" id="A0A1L7D4N8"/>
<dbReference type="EMBL" id="CP009249">
    <property type="protein sequence ID" value="APT92882.1"/>
    <property type="molecule type" value="Genomic_DNA"/>
</dbReference>
<dbReference type="Proteomes" id="UP000185491">
    <property type="component" value="Chromosome"/>
</dbReference>
<name>A0A1L7D4N8_9CORY</name>
<sequence length="131" mass="13970">MTTLEDMETMAPLVMLYEHTSSSAYMMPVAGSRHEGKFKQLLPVGVYQLTLAYTGPESVAIWYRSSSAGKNLVLCEIPADSSGRPRRSTPVTVQATEGATVAVVATPRSNSGQADMEGTASVQVIPLGYLT</sequence>
<accession>A0A1L7D4N8</accession>
<organism evidence="1 2">
    <name type="scientific">Corynebacterium phocae</name>
    <dbReference type="NCBI Taxonomy" id="161895"/>
    <lineage>
        <taxon>Bacteria</taxon>
        <taxon>Bacillati</taxon>
        <taxon>Actinomycetota</taxon>
        <taxon>Actinomycetes</taxon>
        <taxon>Mycobacteriales</taxon>
        <taxon>Corynebacteriaceae</taxon>
        <taxon>Corynebacterium</taxon>
    </lineage>
</organism>
<protein>
    <submittedName>
        <fullName evidence="1">Uncharacterized protein</fullName>
    </submittedName>
</protein>
<dbReference type="KEGG" id="cpho:CPHO_08275"/>
<dbReference type="STRING" id="161895.CPHO_08275"/>
<evidence type="ECO:0000313" key="1">
    <source>
        <dbReference type="EMBL" id="APT92882.1"/>
    </source>
</evidence>
<proteinExistence type="predicted"/>
<keyword evidence="2" id="KW-1185">Reference proteome</keyword>